<dbReference type="Pfam" id="PF15567">
    <property type="entry name" value="Imm35"/>
    <property type="match status" value="1"/>
</dbReference>
<evidence type="ECO:0000313" key="2">
    <source>
        <dbReference type="EMBL" id="GII33516.1"/>
    </source>
</evidence>
<evidence type="ECO:0000259" key="1">
    <source>
        <dbReference type="Pfam" id="PF15567"/>
    </source>
</evidence>
<sequence length="227" mass="25049">MTCALSGYAHDVWSPGGSQFSIRGALVAVPASETGARLIRVAVNDEGVVTKVRAVELVEDLLLCKRRESPWMPELAVLDVEEHALGWLVFLQSVEYIRTREQKKMLVGQGPYLVDRRDESIHHIPVTTYATGDWAELYLRQVKGIRPPDPLVAAVREHLHSAGTMAAIRHLRKQAPGFGPQEAKTYVVAVRDGGEPPEELVTLTQKPEKCPPLSIETLTGPNRQCSS</sequence>
<gene>
    <name evidence="2" type="ORF">Pmi06nite_69580</name>
</gene>
<organism evidence="2 3">
    <name type="scientific">Planotetraspora mira</name>
    <dbReference type="NCBI Taxonomy" id="58121"/>
    <lineage>
        <taxon>Bacteria</taxon>
        <taxon>Bacillati</taxon>
        <taxon>Actinomycetota</taxon>
        <taxon>Actinomycetes</taxon>
        <taxon>Streptosporangiales</taxon>
        <taxon>Streptosporangiaceae</taxon>
        <taxon>Planotetraspora</taxon>
    </lineage>
</organism>
<accession>A0A8J3XAH8</accession>
<proteinExistence type="predicted"/>
<reference evidence="2 3" key="1">
    <citation type="submission" date="2021-01" db="EMBL/GenBank/DDBJ databases">
        <title>Whole genome shotgun sequence of Planotetraspora mira NBRC 15435.</title>
        <authorList>
            <person name="Komaki H."/>
            <person name="Tamura T."/>
        </authorList>
    </citation>
    <scope>NUCLEOTIDE SEQUENCE [LARGE SCALE GENOMIC DNA]</scope>
    <source>
        <strain evidence="2 3">NBRC 15435</strain>
    </source>
</reference>
<dbReference type="Proteomes" id="UP000650628">
    <property type="component" value="Unassembled WGS sequence"/>
</dbReference>
<protein>
    <recommendedName>
        <fullName evidence="1">Immunity protein 35 domain-containing protein</fullName>
    </recommendedName>
</protein>
<keyword evidence="3" id="KW-1185">Reference proteome</keyword>
<dbReference type="AlphaFoldDB" id="A0A8J3XAH8"/>
<evidence type="ECO:0000313" key="3">
    <source>
        <dbReference type="Proteomes" id="UP000650628"/>
    </source>
</evidence>
<dbReference type="EMBL" id="BOOO01000040">
    <property type="protein sequence ID" value="GII33516.1"/>
    <property type="molecule type" value="Genomic_DNA"/>
</dbReference>
<comment type="caution">
    <text evidence="2">The sequence shown here is derived from an EMBL/GenBank/DDBJ whole genome shotgun (WGS) entry which is preliminary data.</text>
</comment>
<dbReference type="InterPro" id="IPR029082">
    <property type="entry name" value="Imm35"/>
</dbReference>
<name>A0A8J3XAH8_9ACTN</name>
<feature type="domain" description="Immunity protein 35" evidence="1">
    <location>
        <begin position="76"/>
        <end position="134"/>
    </location>
</feature>